<sequence>MDSLYTHRPRRTQAIISTDGISMLRWQNPIIIAWWSVTFPGFGHFLLHQFVRGFLLSAWEVVINTLAHINQAIYYSFSGRPYLAAQVLETKWVLAYAIVYLFAIWDSYVKAVAANKQYHLAKLEGARIVPFMIKPLTIEQIGFKRPGAAMFCSLVFPGLGQVYNNRLALGFYGVFWWFVYLTLSHSHEALIHLMLGHVKEATAMLDPQWLLFMPSVIFGAMYDAYMTAHDHNTLFCTEQKQYFTERYPPFSMDLFEKETPTHAHH</sequence>
<comment type="caution">
    <text evidence="2">The sequence shown here is derived from an EMBL/GenBank/DDBJ whole genome shotgun (WGS) entry which is preliminary data.</text>
</comment>
<proteinExistence type="predicted"/>
<dbReference type="RefSeq" id="WP_126144632.1">
    <property type="nucleotide sequence ID" value="NZ_RXHU01000109.1"/>
</dbReference>
<evidence type="ECO:0000313" key="2">
    <source>
        <dbReference type="EMBL" id="RTE02987.1"/>
    </source>
</evidence>
<feature type="transmembrane region" description="Helical" evidence="1">
    <location>
        <begin position="93"/>
        <end position="113"/>
    </location>
</feature>
<feature type="transmembrane region" description="Helical" evidence="1">
    <location>
        <begin position="207"/>
        <end position="225"/>
    </location>
</feature>
<keyword evidence="1" id="KW-0472">Membrane</keyword>
<dbReference type="OrthoDB" id="1681403at2"/>
<keyword evidence="1" id="KW-0812">Transmembrane</keyword>
<feature type="transmembrane region" description="Helical" evidence="1">
    <location>
        <begin position="167"/>
        <end position="187"/>
    </location>
</feature>
<evidence type="ECO:0000256" key="1">
    <source>
        <dbReference type="SAM" id="Phobius"/>
    </source>
</evidence>
<gene>
    <name evidence="2" type="ORF">EJQ19_28535</name>
</gene>
<feature type="transmembrane region" description="Helical" evidence="1">
    <location>
        <begin position="30"/>
        <end position="47"/>
    </location>
</feature>
<name>A0A3S0A713_9BACL</name>
<reference evidence="2 3" key="1">
    <citation type="submission" date="2018-12" db="EMBL/GenBank/DDBJ databases">
        <title>Bacillus ochoae sp. nov., Paenibacillus whitsoniae sp. nov., Paenibacillus spiritus sp. nov. Isolated from the Mars Exploration Rover during spacecraft assembly.</title>
        <authorList>
            <person name="Seuylemezian A."/>
            <person name="Vaishampayan P."/>
        </authorList>
    </citation>
    <scope>NUCLEOTIDE SEQUENCE [LARGE SCALE GENOMIC DNA]</scope>
    <source>
        <strain evidence="2 3">MER 54</strain>
    </source>
</reference>
<dbReference type="AlphaFoldDB" id="A0A3S0A713"/>
<dbReference type="EMBL" id="RXHU01000109">
    <property type="protein sequence ID" value="RTE02987.1"/>
    <property type="molecule type" value="Genomic_DNA"/>
</dbReference>
<keyword evidence="1" id="KW-1133">Transmembrane helix</keyword>
<feature type="transmembrane region" description="Helical" evidence="1">
    <location>
        <begin position="54"/>
        <end position="73"/>
    </location>
</feature>
<keyword evidence="3" id="KW-1185">Reference proteome</keyword>
<organism evidence="2 3">
    <name type="scientific">Paenibacillus whitsoniae</name>
    <dbReference type="NCBI Taxonomy" id="2496558"/>
    <lineage>
        <taxon>Bacteria</taxon>
        <taxon>Bacillati</taxon>
        <taxon>Bacillota</taxon>
        <taxon>Bacilli</taxon>
        <taxon>Bacillales</taxon>
        <taxon>Paenibacillaceae</taxon>
        <taxon>Paenibacillus</taxon>
    </lineage>
</organism>
<accession>A0A3S0A713</accession>
<dbReference type="Proteomes" id="UP000276128">
    <property type="component" value="Unassembled WGS sequence"/>
</dbReference>
<evidence type="ECO:0000313" key="3">
    <source>
        <dbReference type="Proteomes" id="UP000276128"/>
    </source>
</evidence>
<protein>
    <submittedName>
        <fullName evidence="2">Uncharacterized protein</fullName>
    </submittedName>
</protein>